<evidence type="ECO:0000313" key="2">
    <source>
        <dbReference type="EMBL" id="TLD41728.1"/>
    </source>
</evidence>
<sequence length="435" mass="49184">MKAFHGIDKLSVGAIKKIQDELLSDTIRYAYEMSVYYRRVFDRHGISPADMKTIEFLDTLPYTNKLDISKDNWAFLSVKRESIAEIVSTTGTTGEPVFIALTGNDIERLTYNEERSFGYTGAGKEDLFHIAVTCDNLFIAGIAYYRGLIRLGASVVRIGPQSIVRHFDLIKKLKPNGIVAVPSFLFYLICRAHENELDIKKFGIEKIVLIGDSIRNGDFSANTLGCLIENAFDERCYSTYGITEGQVSFCECEFHQGLHSHPDLVIVEIVDNHGKPLKDNEIGELVITPLQLQGMPLIRYKTGDITFKISSPCLCGRNSVRIGPILGRKHQRLKVAGVTLYPKTIENTILGIKDIINYQIEVYTGNDQTDHIILRVGAYRNDKSFKSFLLDSLRARAKVTPEIEIESPEEIEKRLFEGGSRKAIIFKDRRIKLYE</sequence>
<dbReference type="AlphaFoldDB" id="A0A533QAI8"/>
<dbReference type="Proteomes" id="UP000319783">
    <property type="component" value="Unassembled WGS sequence"/>
</dbReference>
<gene>
    <name evidence="2" type="ORF">JETT_2023</name>
</gene>
<dbReference type="SUPFAM" id="SSF56801">
    <property type="entry name" value="Acetyl-CoA synthetase-like"/>
    <property type="match status" value="1"/>
</dbReference>
<keyword evidence="2" id="KW-0436">Ligase</keyword>
<evidence type="ECO:0000313" key="3">
    <source>
        <dbReference type="Proteomes" id="UP000319783"/>
    </source>
</evidence>
<dbReference type="InterPro" id="IPR000873">
    <property type="entry name" value="AMP-dep_synth/lig_dom"/>
</dbReference>
<protein>
    <submittedName>
        <fullName evidence="2">Phenylacetate-coenzyme A ligase</fullName>
    </submittedName>
</protein>
<reference evidence="2 3" key="1">
    <citation type="submission" date="2019-04" db="EMBL/GenBank/DDBJ databases">
        <title>Genome of a novel bacterium Candidatus Jettenia ecosi reconstructed from metagenome of an anammox bioreactor.</title>
        <authorList>
            <person name="Mardanov A.V."/>
            <person name="Beletsky A.V."/>
            <person name="Ravin N.V."/>
            <person name="Botchkova E.A."/>
            <person name="Litti Y.V."/>
            <person name="Nozhevnikova A.N."/>
        </authorList>
    </citation>
    <scope>NUCLEOTIDE SEQUENCE [LARGE SCALE GENOMIC DNA]</scope>
    <source>
        <strain evidence="2">J2</strain>
    </source>
</reference>
<name>A0A533QAI8_9BACT</name>
<dbReference type="Gene3D" id="3.30.300.30">
    <property type="match status" value="1"/>
</dbReference>
<accession>A0A533QAI8</accession>
<feature type="domain" description="AMP-dependent synthetase/ligase" evidence="1">
    <location>
        <begin position="77"/>
        <end position="287"/>
    </location>
</feature>
<comment type="caution">
    <text evidence="2">The sequence shown here is derived from an EMBL/GenBank/DDBJ whole genome shotgun (WGS) entry which is preliminary data.</text>
</comment>
<organism evidence="2 3">
    <name type="scientific">Candidatus Jettenia ecosi</name>
    <dbReference type="NCBI Taxonomy" id="2494326"/>
    <lineage>
        <taxon>Bacteria</taxon>
        <taxon>Pseudomonadati</taxon>
        <taxon>Planctomycetota</taxon>
        <taxon>Candidatus Brocadiia</taxon>
        <taxon>Candidatus Brocadiales</taxon>
        <taxon>Candidatus Brocadiaceae</taxon>
        <taxon>Candidatus Jettenia</taxon>
    </lineage>
</organism>
<evidence type="ECO:0000259" key="1">
    <source>
        <dbReference type="Pfam" id="PF00501"/>
    </source>
</evidence>
<dbReference type="Pfam" id="PF00501">
    <property type="entry name" value="AMP-binding"/>
    <property type="match status" value="1"/>
</dbReference>
<proteinExistence type="predicted"/>
<dbReference type="InterPro" id="IPR045851">
    <property type="entry name" value="AMP-bd_C_sf"/>
</dbReference>
<dbReference type="GO" id="GO:0016874">
    <property type="term" value="F:ligase activity"/>
    <property type="evidence" value="ECO:0007669"/>
    <property type="project" value="UniProtKB-KW"/>
</dbReference>
<dbReference type="EMBL" id="SULG01000038">
    <property type="protein sequence ID" value="TLD41728.1"/>
    <property type="molecule type" value="Genomic_DNA"/>
</dbReference>
<dbReference type="PANTHER" id="PTHR43845:SF1">
    <property type="entry name" value="BLR5969 PROTEIN"/>
    <property type="match status" value="1"/>
</dbReference>
<dbReference type="PANTHER" id="PTHR43845">
    <property type="entry name" value="BLR5969 PROTEIN"/>
    <property type="match status" value="1"/>
</dbReference>
<dbReference type="Gene3D" id="3.40.50.12780">
    <property type="entry name" value="N-terminal domain of ligase-like"/>
    <property type="match status" value="1"/>
</dbReference>
<dbReference type="InterPro" id="IPR042099">
    <property type="entry name" value="ANL_N_sf"/>
</dbReference>